<dbReference type="GO" id="GO:0051082">
    <property type="term" value="F:unfolded protein binding"/>
    <property type="evidence" value="ECO:0007669"/>
    <property type="project" value="TreeGrafter"/>
</dbReference>
<sequence length="186" mass="20535">MILREGHQYLKVQIAPNYGFGIMSTVQGVHLWQIEGCETQNRMCLVFQALSHNGLPKQPSTDDAYLIPAATAPDVNCEVPTSRVWSKLQALPAMRIYQPLSLKESQIDTTRPLFSVDSLPGQELSSLCLNNPLYHITPQEQHLTFSHAQAGRGPFPGIYSPVQTIVAPPPATVNKHLQRPQAVDTA</sequence>
<reference evidence="1 2" key="1">
    <citation type="journal article" date="2014" name="PLoS ONE">
        <title>Global Analysis of Gene Expression Profiles in Physic Nut (Jatropha curcas L.) Seedlings Exposed to Salt Stress.</title>
        <authorList>
            <person name="Zhang L."/>
            <person name="Zhang C."/>
            <person name="Wu P."/>
            <person name="Chen Y."/>
            <person name="Li M."/>
            <person name="Jiang H."/>
            <person name="Wu G."/>
        </authorList>
    </citation>
    <scope>NUCLEOTIDE SEQUENCE [LARGE SCALE GENOMIC DNA]</scope>
    <source>
        <strain evidence="2">cv. GZQX0401</strain>
        <tissue evidence="1">Young leaves</tissue>
    </source>
</reference>
<proteinExistence type="predicted"/>
<dbReference type="AlphaFoldDB" id="A0A067KSY0"/>
<accession>A0A067KSY0</accession>
<keyword evidence="2" id="KW-1185">Reference proteome</keyword>
<protein>
    <submittedName>
        <fullName evidence="1">Uncharacterized protein</fullName>
    </submittedName>
</protein>
<dbReference type="Proteomes" id="UP000027138">
    <property type="component" value="Unassembled WGS sequence"/>
</dbReference>
<dbReference type="PANTHER" id="PTHR46775">
    <property type="entry name" value="FLOCCULATION PROTEIN (DUF1296)"/>
    <property type="match status" value="1"/>
</dbReference>
<evidence type="ECO:0000313" key="2">
    <source>
        <dbReference type="Proteomes" id="UP000027138"/>
    </source>
</evidence>
<dbReference type="GO" id="GO:0005634">
    <property type="term" value="C:nucleus"/>
    <property type="evidence" value="ECO:0007669"/>
    <property type="project" value="TreeGrafter"/>
</dbReference>
<dbReference type="EMBL" id="KK914353">
    <property type="protein sequence ID" value="KDP39316.1"/>
    <property type="molecule type" value="Genomic_DNA"/>
</dbReference>
<dbReference type="STRING" id="180498.A0A067KSY0"/>
<dbReference type="OrthoDB" id="753279at2759"/>
<gene>
    <name evidence="1" type="ORF">JCGZ_01073</name>
</gene>
<evidence type="ECO:0000313" key="1">
    <source>
        <dbReference type="EMBL" id="KDP39316.1"/>
    </source>
</evidence>
<organism evidence="1 2">
    <name type="scientific">Jatropha curcas</name>
    <name type="common">Barbados nut</name>
    <dbReference type="NCBI Taxonomy" id="180498"/>
    <lineage>
        <taxon>Eukaryota</taxon>
        <taxon>Viridiplantae</taxon>
        <taxon>Streptophyta</taxon>
        <taxon>Embryophyta</taxon>
        <taxon>Tracheophyta</taxon>
        <taxon>Spermatophyta</taxon>
        <taxon>Magnoliopsida</taxon>
        <taxon>eudicotyledons</taxon>
        <taxon>Gunneridae</taxon>
        <taxon>Pentapetalae</taxon>
        <taxon>rosids</taxon>
        <taxon>fabids</taxon>
        <taxon>Malpighiales</taxon>
        <taxon>Euphorbiaceae</taxon>
        <taxon>Crotonoideae</taxon>
        <taxon>Jatropheae</taxon>
        <taxon>Jatropha</taxon>
    </lineage>
</organism>
<name>A0A067KSY0_JATCU</name>
<dbReference type="PANTHER" id="PTHR46775:SF2">
    <property type="entry name" value="GBF-INTERACTING PROTEIN 1-LIKE"/>
    <property type="match status" value="1"/>
</dbReference>
<dbReference type="InterPro" id="IPR044277">
    <property type="entry name" value="GIP1"/>
</dbReference>